<gene>
    <name evidence="1" type="ORF">QFC19_002968</name>
</gene>
<organism evidence="1 2">
    <name type="scientific">Naganishia cerealis</name>
    <dbReference type="NCBI Taxonomy" id="610337"/>
    <lineage>
        <taxon>Eukaryota</taxon>
        <taxon>Fungi</taxon>
        <taxon>Dikarya</taxon>
        <taxon>Basidiomycota</taxon>
        <taxon>Agaricomycotina</taxon>
        <taxon>Tremellomycetes</taxon>
        <taxon>Filobasidiales</taxon>
        <taxon>Filobasidiaceae</taxon>
        <taxon>Naganishia</taxon>
    </lineage>
</organism>
<sequence>MATTTTTTADLAEYILQPGETTASTSFKARLIAEHILRCFVKHKQADHDEPLMVALQGPQGTSTFPRLLIWHVCNEFSTCSGSGKTTVSTALLALLASPPYNLRIAAFSLDDLYLPHEGLVRLRDGNPGNRLLAGRGLPGSHDIALGKTVLGNLRNINQTTRTATTVHLPIFDKSLFNGEGDRSTRSIPIQGPLDVVLFEGWSVGFSPLEDDALERRYRTAQQDVQHLPSTPESPAFLRHPLQDLMTVNHLLKDTAAALWEFFTVFVQLELASLSQIYYWRLEQEHAMMLQNGGIGMTDEQVKVFVDRYLPGYELWMDGIKTGKYAAQWQGRGLSLVYGVGREVLQVKSF</sequence>
<evidence type="ECO:0000313" key="1">
    <source>
        <dbReference type="EMBL" id="KAJ9106840.1"/>
    </source>
</evidence>
<keyword evidence="2" id="KW-1185">Reference proteome</keyword>
<comment type="caution">
    <text evidence="1">The sequence shown here is derived from an EMBL/GenBank/DDBJ whole genome shotgun (WGS) entry which is preliminary data.</text>
</comment>
<proteinExistence type="predicted"/>
<reference evidence="1" key="1">
    <citation type="submission" date="2023-04" db="EMBL/GenBank/DDBJ databases">
        <title>Draft Genome sequencing of Naganishia species isolated from polar environments using Oxford Nanopore Technology.</title>
        <authorList>
            <person name="Leo P."/>
            <person name="Venkateswaran K."/>
        </authorList>
    </citation>
    <scope>NUCLEOTIDE SEQUENCE</scope>
    <source>
        <strain evidence="1">MNA-CCFEE 5261</strain>
    </source>
</reference>
<dbReference type="EMBL" id="JASBWR010000027">
    <property type="protein sequence ID" value="KAJ9106840.1"/>
    <property type="molecule type" value="Genomic_DNA"/>
</dbReference>
<evidence type="ECO:0000313" key="2">
    <source>
        <dbReference type="Proteomes" id="UP001241377"/>
    </source>
</evidence>
<dbReference type="Proteomes" id="UP001241377">
    <property type="component" value="Unassembled WGS sequence"/>
</dbReference>
<protein>
    <submittedName>
        <fullName evidence="1">Uncharacterized protein</fullName>
    </submittedName>
</protein>
<accession>A0ACC2W513</accession>
<name>A0ACC2W513_9TREE</name>